<keyword evidence="1 6" id="KW-0597">Phosphoprotein</keyword>
<dbReference type="GO" id="GO:0009358">
    <property type="term" value="C:polyphosphate kinase complex"/>
    <property type="evidence" value="ECO:0007669"/>
    <property type="project" value="InterPro"/>
</dbReference>
<dbReference type="HAMAP" id="MF_00347">
    <property type="entry name" value="Polyphosphate_kinase"/>
    <property type="match status" value="1"/>
</dbReference>
<evidence type="ECO:0000256" key="5">
    <source>
        <dbReference type="ARBA" id="ARBA00022840"/>
    </source>
</evidence>
<feature type="domain" description="Polyphosphate kinase C-terminal" evidence="10">
    <location>
        <begin position="534"/>
        <end position="706"/>
    </location>
</feature>
<feature type="domain" description="Polyphosphate kinase N-terminal" evidence="9">
    <location>
        <begin position="37"/>
        <end position="142"/>
    </location>
</feature>
<dbReference type="NCBIfam" id="TIGR03705">
    <property type="entry name" value="poly_P_kin"/>
    <property type="match status" value="1"/>
</dbReference>
<feature type="binding site" evidence="6">
    <location>
        <position position="436"/>
    </location>
    <ligand>
        <name>Mg(2+)</name>
        <dbReference type="ChEBI" id="CHEBI:18420"/>
    </ligand>
</feature>
<dbReference type="NCBIfam" id="NF003921">
    <property type="entry name" value="PRK05443.2-2"/>
    <property type="match status" value="1"/>
</dbReference>
<evidence type="ECO:0000259" key="11">
    <source>
        <dbReference type="Pfam" id="PF17941"/>
    </source>
</evidence>
<feature type="binding site" evidence="6">
    <location>
        <position position="623"/>
    </location>
    <ligand>
        <name>ATP</name>
        <dbReference type="ChEBI" id="CHEBI:30616"/>
    </ligand>
</feature>
<dbReference type="PANTHER" id="PTHR30218:SF0">
    <property type="entry name" value="POLYPHOSPHATE KINASE"/>
    <property type="match status" value="1"/>
</dbReference>
<dbReference type="EMBL" id="SNYM01000014">
    <property type="protein sequence ID" value="TDQ46274.1"/>
    <property type="molecule type" value="Genomic_DNA"/>
</dbReference>
<dbReference type="Gene3D" id="3.30.1840.10">
    <property type="entry name" value="Polyphosphate kinase middle domain"/>
    <property type="match status" value="1"/>
</dbReference>
<dbReference type="Pfam" id="PF17941">
    <property type="entry name" value="PP_kinase_C_1"/>
    <property type="match status" value="1"/>
</dbReference>
<feature type="binding site" evidence="6">
    <location>
        <position position="595"/>
    </location>
    <ligand>
        <name>ATP</name>
        <dbReference type="ChEBI" id="CHEBI:30616"/>
    </ligand>
</feature>
<comment type="catalytic activity">
    <reaction evidence="6 7">
        <text>[phosphate](n) + ATP = [phosphate](n+1) + ADP</text>
        <dbReference type="Rhea" id="RHEA:19573"/>
        <dbReference type="Rhea" id="RHEA-COMP:9859"/>
        <dbReference type="Rhea" id="RHEA-COMP:14280"/>
        <dbReference type="ChEBI" id="CHEBI:16838"/>
        <dbReference type="ChEBI" id="CHEBI:30616"/>
        <dbReference type="ChEBI" id="CHEBI:456216"/>
        <dbReference type="EC" id="2.7.4.1"/>
    </reaction>
</comment>
<dbReference type="SUPFAM" id="SSF140356">
    <property type="entry name" value="PPK N-terminal domain-like"/>
    <property type="match status" value="1"/>
</dbReference>
<dbReference type="RefSeq" id="WP_133591979.1">
    <property type="nucleotide sequence ID" value="NZ_CP037953.1"/>
</dbReference>
<organism evidence="12 13">
    <name type="scientific">Permianibacter aggregans</name>
    <dbReference type="NCBI Taxonomy" id="1510150"/>
    <lineage>
        <taxon>Bacteria</taxon>
        <taxon>Pseudomonadati</taxon>
        <taxon>Pseudomonadota</taxon>
        <taxon>Gammaproteobacteria</taxon>
        <taxon>Pseudomonadales</taxon>
        <taxon>Pseudomonadaceae</taxon>
        <taxon>Permianibacter</taxon>
    </lineage>
</organism>
<dbReference type="EC" id="2.7.4.1" evidence="6 7"/>
<evidence type="ECO:0000256" key="4">
    <source>
        <dbReference type="ARBA" id="ARBA00022777"/>
    </source>
</evidence>
<dbReference type="CDD" id="cd09165">
    <property type="entry name" value="PLDc_PaPPK1_C1_like"/>
    <property type="match status" value="1"/>
</dbReference>
<accession>A0A4R6USE3</accession>
<dbReference type="Pfam" id="PF13090">
    <property type="entry name" value="PP_kinase_C"/>
    <property type="match status" value="1"/>
</dbReference>
<dbReference type="InterPro" id="IPR036832">
    <property type="entry name" value="PPK_N_dom_sf"/>
</dbReference>
<feature type="binding site" evidence="6">
    <location>
        <position position="499"/>
    </location>
    <ligand>
        <name>ATP</name>
        <dbReference type="ChEBI" id="CHEBI:30616"/>
    </ligand>
</feature>
<keyword evidence="3 6" id="KW-0547">Nucleotide-binding</keyword>
<comment type="cofactor">
    <cofactor evidence="6">
        <name>Mg(2+)</name>
        <dbReference type="ChEBI" id="CHEBI:18420"/>
    </cofactor>
</comment>
<protein>
    <recommendedName>
        <fullName evidence="6 7">Polyphosphate kinase</fullName>
        <ecNumber evidence="6 7">2.7.4.1</ecNumber>
    </recommendedName>
    <alternativeName>
        <fullName evidence="6">ATP-polyphosphate phosphotransferase</fullName>
    </alternativeName>
    <alternativeName>
        <fullName evidence="6">Polyphosphoric acid kinase</fullName>
    </alternativeName>
</protein>
<keyword evidence="6" id="KW-0479">Metal-binding</keyword>
<evidence type="ECO:0000313" key="12">
    <source>
        <dbReference type="EMBL" id="TDQ46274.1"/>
    </source>
</evidence>
<evidence type="ECO:0000259" key="9">
    <source>
        <dbReference type="Pfam" id="PF13089"/>
    </source>
</evidence>
<evidence type="ECO:0000313" key="13">
    <source>
        <dbReference type="Proteomes" id="UP000295375"/>
    </source>
</evidence>
<keyword evidence="2 6" id="KW-0808">Transferase</keyword>
<keyword evidence="5 6" id="KW-0067">ATP-binding</keyword>
<sequence length="717" mass="81697">MSEDNVVALHRIETMNEVSLPPSVPEGDLELTHPSLYINRELSFLRFNWRVLQQAMDESLPLLERLKFVFICSSNLDEFFEVRVSEIVQRSQFAGAMRGPDGMAPQDVLEKISGFAHELVAEQYRIFNEVLLPALAEKNIHFLRRSQWTDQQAEWVSRYFHDEVVPVISPIGLDPSHPFPRLVNKSLHFIISLEGRDAFGREASYAVIHVPRSLPRLIRFPDHLSEKGESLVFLSSVIHAHAGELFPGMQIKGVYQFRLTRDSDLDVDEDRVDDLAKALKDELLSRHFGTAVRLEVSDQCPERVSNFLLQKCNLSERDLYQVNGPVNLNRLIAISGLLERPELTFRPLVPRTSPQVMVHHNHIFEAISERDIMMHHPFESFETVIEFVRQAASDPDVLAIKQTLYRTGKQSEMVRALIDAARAGKEVTAVVELRARFDEQENIDLAARLQEAGALVVYGVVGHKTHSKMTLVVRREKRALKRYVHLGTGNYHAGTAKLYTDISLLTCDQEIGQDVHQVFQQLTGMGKSLTMSRLLQAPFTLHTELHRMIENEIDNARRGKTAAIMAKMNSLTESSMIRALYVASQAGVKIDLIVRGVCCLRPGIKGISDNIRVRSIIGRFLEHSRVYWFKNGGEEKIFASSADWMDRNLHYRVEVCFPVLDKRLARRLKREALLCYLKDNSQAWLLQSDGTYKRAVPGKRQSFRAQSVLLNQLAHDG</sequence>
<gene>
    <name evidence="6" type="primary">ppk</name>
    <name evidence="12" type="ORF">EV696_11459</name>
</gene>
<evidence type="ECO:0000259" key="8">
    <source>
        <dbReference type="Pfam" id="PF02503"/>
    </source>
</evidence>
<dbReference type="InterPro" id="IPR003414">
    <property type="entry name" value="PP_kinase"/>
</dbReference>
<comment type="similarity">
    <text evidence="6 7">Belongs to the polyphosphate kinase 1 (PPK1) family.</text>
</comment>
<feature type="active site" description="Phosphohistidine intermediate" evidence="6">
    <location>
        <position position="466"/>
    </location>
</feature>
<dbReference type="SUPFAM" id="SSF56024">
    <property type="entry name" value="Phospholipase D/nuclease"/>
    <property type="match status" value="2"/>
</dbReference>
<dbReference type="NCBIfam" id="NF003918">
    <property type="entry name" value="PRK05443.1-2"/>
    <property type="match status" value="1"/>
</dbReference>
<dbReference type="Gene3D" id="1.20.58.310">
    <property type="entry name" value="Polyphosphate kinase N-terminal domain"/>
    <property type="match status" value="1"/>
</dbReference>
<dbReference type="PANTHER" id="PTHR30218">
    <property type="entry name" value="POLYPHOSPHATE KINASE"/>
    <property type="match status" value="1"/>
</dbReference>
<feature type="binding site" evidence="6">
    <location>
        <position position="406"/>
    </location>
    <ligand>
        <name>Mg(2+)</name>
        <dbReference type="ChEBI" id="CHEBI:18420"/>
    </ligand>
</feature>
<evidence type="ECO:0000256" key="7">
    <source>
        <dbReference type="RuleBase" id="RU003800"/>
    </source>
</evidence>
<comment type="function">
    <text evidence="6 7">Catalyzes the reversible transfer of the terminal phosphate of ATP to form a long-chain polyphosphate (polyP).</text>
</comment>
<dbReference type="Gene3D" id="3.30.870.10">
    <property type="entry name" value="Endonuclease Chain A"/>
    <property type="match status" value="2"/>
</dbReference>
<keyword evidence="4 6" id="KW-0418">Kinase</keyword>
<dbReference type="InterPro" id="IPR036830">
    <property type="entry name" value="PP_kinase_middle_dom_sf"/>
</dbReference>
<evidence type="ECO:0000259" key="10">
    <source>
        <dbReference type="Pfam" id="PF13090"/>
    </source>
</evidence>
<dbReference type="NCBIfam" id="NF003917">
    <property type="entry name" value="PRK05443.1-1"/>
    <property type="match status" value="1"/>
</dbReference>
<feature type="domain" description="Polyphosphate kinase C-terminal" evidence="11">
    <location>
        <begin position="363"/>
        <end position="526"/>
    </location>
</feature>
<dbReference type="SUPFAM" id="SSF143724">
    <property type="entry name" value="PHP14-like"/>
    <property type="match status" value="1"/>
</dbReference>
<dbReference type="CDD" id="cd09168">
    <property type="entry name" value="PLDc_PaPPK1_C2_like"/>
    <property type="match status" value="1"/>
</dbReference>
<proteinExistence type="inferred from homology"/>
<dbReference type="GO" id="GO:0006799">
    <property type="term" value="P:polyphosphate biosynthetic process"/>
    <property type="evidence" value="ECO:0007669"/>
    <property type="project" value="UniProtKB-UniRule"/>
</dbReference>
<dbReference type="Pfam" id="PF02503">
    <property type="entry name" value="PP_kinase"/>
    <property type="match status" value="1"/>
</dbReference>
<dbReference type="AlphaFoldDB" id="A0A4R6USE3"/>
<dbReference type="InterPro" id="IPR025200">
    <property type="entry name" value="PPK_C_dom2"/>
</dbReference>
<name>A0A4R6USE3_9GAMM</name>
<comment type="caution">
    <text evidence="12">The sequence shown here is derived from an EMBL/GenBank/DDBJ whole genome shotgun (WGS) entry which is preliminary data.</text>
</comment>
<dbReference type="GO" id="GO:0008976">
    <property type="term" value="F:polyphosphate kinase activity"/>
    <property type="evidence" value="ECO:0007669"/>
    <property type="project" value="UniProtKB-UniRule"/>
</dbReference>
<dbReference type="PIRSF" id="PIRSF015589">
    <property type="entry name" value="PP_kinase"/>
    <property type="match status" value="1"/>
</dbReference>
<evidence type="ECO:0000256" key="2">
    <source>
        <dbReference type="ARBA" id="ARBA00022679"/>
    </source>
</evidence>
<dbReference type="OrthoDB" id="9761456at2"/>
<keyword evidence="6" id="KW-0460">Magnesium</keyword>
<dbReference type="Proteomes" id="UP000295375">
    <property type="component" value="Unassembled WGS sequence"/>
</dbReference>
<dbReference type="InterPro" id="IPR025198">
    <property type="entry name" value="PPK_N_dom"/>
</dbReference>
<dbReference type="InterPro" id="IPR024953">
    <property type="entry name" value="PP_kinase_middle"/>
</dbReference>
<keyword evidence="13" id="KW-1185">Reference proteome</keyword>
<evidence type="ECO:0000256" key="1">
    <source>
        <dbReference type="ARBA" id="ARBA00022553"/>
    </source>
</evidence>
<evidence type="ECO:0000256" key="6">
    <source>
        <dbReference type="HAMAP-Rule" id="MF_00347"/>
    </source>
</evidence>
<dbReference type="GO" id="GO:0046872">
    <property type="term" value="F:metal ion binding"/>
    <property type="evidence" value="ECO:0007669"/>
    <property type="project" value="UniProtKB-KW"/>
</dbReference>
<dbReference type="Pfam" id="PF13089">
    <property type="entry name" value="PP_kinase_N"/>
    <property type="match status" value="1"/>
</dbReference>
<feature type="domain" description="Polyphosphate kinase middle" evidence="8">
    <location>
        <begin position="152"/>
        <end position="333"/>
    </location>
</feature>
<feature type="binding site" evidence="6">
    <location>
        <position position="75"/>
    </location>
    <ligand>
        <name>ATP</name>
        <dbReference type="ChEBI" id="CHEBI:30616"/>
    </ligand>
</feature>
<comment type="PTM">
    <text evidence="6 7">An intermediate of this reaction is the autophosphorylated ppk in which a phosphate is covalently linked to a histidine residue through a N-P bond.</text>
</comment>
<dbReference type="InterPro" id="IPR041108">
    <property type="entry name" value="PP_kinase_C_1"/>
</dbReference>
<evidence type="ECO:0000256" key="3">
    <source>
        <dbReference type="ARBA" id="ARBA00022741"/>
    </source>
</evidence>
<reference evidence="12 13" key="1">
    <citation type="submission" date="2019-03" db="EMBL/GenBank/DDBJ databases">
        <title>Genomic Encyclopedia of Type Strains, Phase IV (KMG-IV): sequencing the most valuable type-strain genomes for metagenomic binning, comparative biology and taxonomic classification.</title>
        <authorList>
            <person name="Goeker M."/>
        </authorList>
    </citation>
    <scope>NUCLEOTIDE SEQUENCE [LARGE SCALE GENOMIC DNA]</scope>
    <source>
        <strain evidence="12 13">DSM 103792</strain>
    </source>
</reference>
<dbReference type="GO" id="GO:0005524">
    <property type="term" value="F:ATP binding"/>
    <property type="evidence" value="ECO:0007669"/>
    <property type="project" value="UniProtKB-KW"/>
</dbReference>